<dbReference type="OrthoDB" id="6623528at2759"/>
<protein>
    <submittedName>
        <fullName evidence="2">Craniofacial development protein 2-like</fullName>
    </submittedName>
</protein>
<dbReference type="Gene3D" id="3.60.10.10">
    <property type="entry name" value="Endonuclease/exonuclease/phosphatase"/>
    <property type="match status" value="1"/>
</dbReference>
<dbReference type="GeneID" id="112687463"/>
<dbReference type="InterPro" id="IPR036691">
    <property type="entry name" value="Endo/exonu/phosph_ase_sf"/>
</dbReference>
<reference evidence="2" key="1">
    <citation type="submission" date="2025-08" db="UniProtKB">
        <authorList>
            <consortium name="RefSeq"/>
        </authorList>
    </citation>
    <scope>IDENTIFICATION</scope>
    <source>
        <tissue evidence="2">Whole body</tissue>
    </source>
</reference>
<accession>A0A8B8FYB6</accession>
<gene>
    <name evidence="2" type="primary">LOC112687463</name>
</gene>
<name>A0A8B8FYB6_9HEMI</name>
<proteinExistence type="predicted"/>
<sequence>MNEQRQFGTGFAVHKSLIPNIREFKVINPRISLLTMKAHFFDITFINVHAPSEDKPQEEKDVLGDLNPKIGKEAVFRPIIGSHSLHETTNDNGLRLIDFACGNDLVVKSTMFPHKNIYKETWMSPDGRYVNQIDHILVSARFKNCIQDIRTIRGADGDSDHYLVKGKMKAKIKKVTRKKETVVDKYDTAKLNNVNTSEKFKYLMSEKIRRIDKGINDSIDAKWKKINDTIISDRVRNRKIKSCKKTMVQRYVRRCSKSEKRS</sequence>
<dbReference type="RefSeq" id="XP_025415969.1">
    <property type="nucleotide sequence ID" value="XM_025560184.1"/>
</dbReference>
<organism evidence="1 2">
    <name type="scientific">Sipha flava</name>
    <name type="common">yellow sugarcane aphid</name>
    <dbReference type="NCBI Taxonomy" id="143950"/>
    <lineage>
        <taxon>Eukaryota</taxon>
        <taxon>Metazoa</taxon>
        <taxon>Ecdysozoa</taxon>
        <taxon>Arthropoda</taxon>
        <taxon>Hexapoda</taxon>
        <taxon>Insecta</taxon>
        <taxon>Pterygota</taxon>
        <taxon>Neoptera</taxon>
        <taxon>Paraneoptera</taxon>
        <taxon>Hemiptera</taxon>
        <taxon>Sternorrhyncha</taxon>
        <taxon>Aphidomorpha</taxon>
        <taxon>Aphidoidea</taxon>
        <taxon>Aphididae</taxon>
        <taxon>Sipha</taxon>
    </lineage>
</organism>
<dbReference type="SUPFAM" id="SSF56219">
    <property type="entry name" value="DNase I-like"/>
    <property type="match status" value="1"/>
</dbReference>
<dbReference type="Proteomes" id="UP000694846">
    <property type="component" value="Unplaced"/>
</dbReference>
<evidence type="ECO:0000313" key="1">
    <source>
        <dbReference type="Proteomes" id="UP000694846"/>
    </source>
</evidence>
<keyword evidence="1" id="KW-1185">Reference proteome</keyword>
<evidence type="ECO:0000313" key="2">
    <source>
        <dbReference type="RefSeq" id="XP_025415969.1"/>
    </source>
</evidence>
<dbReference type="AlphaFoldDB" id="A0A8B8FYB6"/>